<evidence type="ECO:0000313" key="2">
    <source>
        <dbReference type="Proteomes" id="UP000502508"/>
    </source>
</evidence>
<gene>
    <name evidence="1" type="ORF">Pflav_033410</name>
</gene>
<reference evidence="1 2" key="2">
    <citation type="submission" date="2020-03" db="EMBL/GenBank/DDBJ databases">
        <authorList>
            <person name="Ichikawa N."/>
            <person name="Kimura A."/>
            <person name="Kitahashi Y."/>
            <person name="Uohara A."/>
        </authorList>
    </citation>
    <scope>NUCLEOTIDE SEQUENCE [LARGE SCALE GENOMIC DNA]</scope>
    <source>
        <strain evidence="1 2">NBRC 107702</strain>
    </source>
</reference>
<dbReference type="KEGG" id="pfla:Pflav_033410"/>
<organism evidence="1 2">
    <name type="scientific">Phytohabitans flavus</name>
    <dbReference type="NCBI Taxonomy" id="1076124"/>
    <lineage>
        <taxon>Bacteria</taxon>
        <taxon>Bacillati</taxon>
        <taxon>Actinomycetota</taxon>
        <taxon>Actinomycetes</taxon>
        <taxon>Micromonosporales</taxon>
        <taxon>Micromonosporaceae</taxon>
    </lineage>
</organism>
<accession>A0A6F8XT56</accession>
<name>A0A6F8XT56_9ACTN</name>
<reference evidence="1 2" key="1">
    <citation type="submission" date="2020-03" db="EMBL/GenBank/DDBJ databases">
        <title>Whole genome shotgun sequence of Phytohabitans flavus NBRC 107702.</title>
        <authorList>
            <person name="Komaki H."/>
            <person name="Tamura T."/>
        </authorList>
    </citation>
    <scope>NUCLEOTIDE SEQUENCE [LARGE SCALE GENOMIC DNA]</scope>
    <source>
        <strain evidence="1 2">NBRC 107702</strain>
    </source>
</reference>
<dbReference type="EMBL" id="AP022870">
    <property type="protein sequence ID" value="BCB76931.1"/>
    <property type="molecule type" value="Genomic_DNA"/>
</dbReference>
<evidence type="ECO:0000313" key="1">
    <source>
        <dbReference type="EMBL" id="BCB76931.1"/>
    </source>
</evidence>
<proteinExistence type="predicted"/>
<dbReference type="AlphaFoldDB" id="A0A6F8XT56"/>
<sequence>MTVKGRQLKVYLHPQDRPAVDAFVQRELASALLSERSRDRGGFEVQDSQAGGMGRLICPRPMVPDLNPRYIEARDEWILDVQVDPLIEWWFSRLDDDQLYPGRFYYLPSVSASNSKANKPAEFLAMATRLLGWVREETVVFDTEWGSERLGPVAAEMLQGGRISLRRNPPGSRM</sequence>
<protein>
    <submittedName>
        <fullName evidence="1">Uncharacterized protein</fullName>
    </submittedName>
</protein>
<keyword evidence="2" id="KW-1185">Reference proteome</keyword>
<dbReference type="Proteomes" id="UP000502508">
    <property type="component" value="Chromosome"/>
</dbReference>